<feature type="domain" description="HEPN AbiU2-like" evidence="1">
    <location>
        <begin position="11"/>
        <end position="218"/>
    </location>
</feature>
<dbReference type="EMBL" id="QEOB01000028">
    <property type="protein sequence ID" value="PVX71672.1"/>
    <property type="molecule type" value="Genomic_DNA"/>
</dbReference>
<dbReference type="Pfam" id="PF18734">
    <property type="entry name" value="HEPN_AbiU2"/>
    <property type="match status" value="1"/>
</dbReference>
<organism evidence="2 3">
    <name type="scientific">Paraburkholderia unamae</name>
    <dbReference type="NCBI Taxonomy" id="219649"/>
    <lineage>
        <taxon>Bacteria</taxon>
        <taxon>Pseudomonadati</taxon>
        <taxon>Pseudomonadota</taxon>
        <taxon>Betaproteobacteria</taxon>
        <taxon>Burkholderiales</taxon>
        <taxon>Burkholderiaceae</taxon>
        <taxon>Paraburkholderia</taxon>
    </lineage>
</organism>
<evidence type="ECO:0000313" key="3">
    <source>
        <dbReference type="Proteomes" id="UP000245712"/>
    </source>
</evidence>
<dbReference type="InterPro" id="IPR040704">
    <property type="entry name" value="HEPN_AbiU2"/>
</dbReference>
<sequence>MSASESLDQMKEAVKAAQDEIVMAVMFHETWKPTAYDPSLHVRMGNSFATHSFQIVRLSLRREMLLALTRLWDTNKRALRMTAIAEKLSDRQFFDALVEDRVARLKLSWEYANKSVREELRAKRDAVLVLVRKYSEGGESQGVLEKVRSLRHERLAHRQLAGRKTPTRAEAKDATDGEIESFYNDNLELVRLLLSLVLATAFDPTDTADVYRHHARFFWASARGERTEGHPDYFAPREQN</sequence>
<name>A0ABX5K9Y6_9BURK</name>
<dbReference type="Proteomes" id="UP000245712">
    <property type="component" value="Unassembled WGS sequence"/>
</dbReference>
<gene>
    <name evidence="2" type="ORF">C7402_12895</name>
</gene>
<evidence type="ECO:0000259" key="1">
    <source>
        <dbReference type="Pfam" id="PF18734"/>
    </source>
</evidence>
<comment type="caution">
    <text evidence="2">The sequence shown here is derived from an EMBL/GenBank/DDBJ whole genome shotgun (WGS) entry which is preliminary data.</text>
</comment>
<evidence type="ECO:0000313" key="2">
    <source>
        <dbReference type="EMBL" id="PVX71672.1"/>
    </source>
</evidence>
<proteinExistence type="predicted"/>
<keyword evidence="3" id="KW-1185">Reference proteome</keyword>
<protein>
    <recommendedName>
        <fullName evidence="1">HEPN AbiU2-like domain-containing protein</fullName>
    </recommendedName>
</protein>
<accession>A0ABX5K9Y6</accession>
<reference evidence="2 3" key="1">
    <citation type="submission" date="2018-05" db="EMBL/GenBank/DDBJ databases">
        <title>Genomic Encyclopedia of Type Strains, Phase IV (KMG-V): Genome sequencing to study the core and pangenomes of soil and plant-associated prokaryotes.</title>
        <authorList>
            <person name="Whitman W."/>
        </authorList>
    </citation>
    <scope>NUCLEOTIDE SEQUENCE [LARGE SCALE GENOMIC DNA]</scope>
    <source>
        <strain evidence="2 3">SCZa-39</strain>
    </source>
</reference>